<sequence>MDLIKRNLNPEMDNIIATDASYIPRLVKGNNFYLSAAISHKTKKIESWLLSDKNDSELVVNTIKKINKTNYILHSDHGTQYSSEKVQDLLKRLNCKTPMSRIRSSLDNKEIEYFFGCLKGEYLNHISTYKMSYNVINYHINWYNNERIQKTLNWKTPTSVGVKI</sequence>
<evidence type="ECO:0000313" key="2">
    <source>
        <dbReference type="EMBL" id="AKX34661.1"/>
    </source>
</evidence>
<dbReference type="PROSITE" id="PS50994">
    <property type="entry name" value="INTEGRASE"/>
    <property type="match status" value="1"/>
</dbReference>
<dbReference type="GO" id="GO:0015074">
    <property type="term" value="P:DNA integration"/>
    <property type="evidence" value="ECO:0007669"/>
    <property type="project" value="InterPro"/>
</dbReference>
<gene>
    <name evidence="2" type="ORF">SLITO_v1c10500</name>
</gene>
<dbReference type="GO" id="GO:0003676">
    <property type="term" value="F:nucleic acid binding"/>
    <property type="evidence" value="ECO:0007669"/>
    <property type="project" value="InterPro"/>
</dbReference>
<dbReference type="Gene3D" id="3.30.420.10">
    <property type="entry name" value="Ribonuclease H-like superfamily/Ribonuclease H"/>
    <property type="match status" value="1"/>
</dbReference>
<reference evidence="2 3" key="1">
    <citation type="journal article" date="2015" name="Genome Announc.">
        <title>Complete Genome Sequence of Spiroplasma litorale TN-1T (DSM 21781), a Bacterium Isolated from a Green-Eyed Horsefly (Tabanus nigrovittatus).</title>
        <authorList>
            <person name="Lo W.S."/>
            <person name="Lai Y.C."/>
            <person name="Lien Y.W."/>
            <person name="Wang T.H."/>
            <person name="Kuo C.H."/>
        </authorList>
    </citation>
    <scope>NUCLEOTIDE SEQUENCE [LARGE SCALE GENOMIC DNA]</scope>
    <source>
        <strain evidence="2 3">TN-1</strain>
    </source>
</reference>
<dbReference type="InterPro" id="IPR036397">
    <property type="entry name" value="RNaseH_sf"/>
</dbReference>
<evidence type="ECO:0000313" key="3">
    <source>
        <dbReference type="Proteomes" id="UP000067476"/>
    </source>
</evidence>
<protein>
    <submittedName>
        <fullName evidence="2">Transposase</fullName>
    </submittedName>
</protein>
<dbReference type="PANTHER" id="PTHR46889:SF4">
    <property type="entry name" value="TRANSPOSASE INSO FOR INSERTION SEQUENCE ELEMENT IS911B-RELATED"/>
    <property type="match status" value="1"/>
</dbReference>
<accession>A0A0K1W395</accession>
<dbReference type="RefSeq" id="WP_075058740.1">
    <property type="nucleotide sequence ID" value="NZ_CP012357.1"/>
</dbReference>
<dbReference type="Pfam" id="PF00665">
    <property type="entry name" value="rve"/>
    <property type="match status" value="1"/>
</dbReference>
<dbReference type="InterPro" id="IPR050900">
    <property type="entry name" value="Transposase_IS3/IS150/IS904"/>
</dbReference>
<name>A0A0K1W395_9MOLU</name>
<dbReference type="KEGG" id="sll:SLITO_v1c10500"/>
<dbReference type="PATRIC" id="fig|216942.3.peg.1072"/>
<dbReference type="InterPro" id="IPR012337">
    <property type="entry name" value="RNaseH-like_sf"/>
</dbReference>
<feature type="domain" description="Integrase catalytic" evidence="1">
    <location>
        <begin position="6"/>
        <end position="164"/>
    </location>
</feature>
<dbReference type="Proteomes" id="UP000067476">
    <property type="component" value="Chromosome"/>
</dbReference>
<dbReference type="SUPFAM" id="SSF53098">
    <property type="entry name" value="Ribonuclease H-like"/>
    <property type="match status" value="1"/>
</dbReference>
<evidence type="ECO:0000259" key="1">
    <source>
        <dbReference type="PROSITE" id="PS50994"/>
    </source>
</evidence>
<dbReference type="InterPro" id="IPR001584">
    <property type="entry name" value="Integrase_cat-core"/>
</dbReference>
<dbReference type="AlphaFoldDB" id="A0A0K1W395"/>
<dbReference type="STRING" id="216942.SLITO_v1c10500"/>
<organism evidence="2 3">
    <name type="scientific">Spiroplasma litorale</name>
    <dbReference type="NCBI Taxonomy" id="216942"/>
    <lineage>
        <taxon>Bacteria</taxon>
        <taxon>Bacillati</taxon>
        <taxon>Mycoplasmatota</taxon>
        <taxon>Mollicutes</taxon>
        <taxon>Entomoplasmatales</taxon>
        <taxon>Spiroplasmataceae</taxon>
        <taxon>Spiroplasma</taxon>
    </lineage>
</organism>
<keyword evidence="3" id="KW-1185">Reference proteome</keyword>
<dbReference type="EMBL" id="CP012357">
    <property type="protein sequence ID" value="AKX34661.1"/>
    <property type="molecule type" value="Genomic_DNA"/>
</dbReference>
<proteinExistence type="predicted"/>
<dbReference type="OrthoDB" id="388865at2"/>
<dbReference type="PANTHER" id="PTHR46889">
    <property type="entry name" value="TRANSPOSASE INSF FOR INSERTION SEQUENCE IS3B-RELATED"/>
    <property type="match status" value="1"/>
</dbReference>